<reference evidence="1 2" key="1">
    <citation type="submission" date="2021-06" db="EMBL/GenBank/DDBJ databases">
        <authorList>
            <person name="Kallberg Y."/>
            <person name="Tangrot J."/>
            <person name="Rosling A."/>
        </authorList>
    </citation>
    <scope>NUCLEOTIDE SEQUENCE [LARGE SCALE GENOMIC DNA]</scope>
    <source>
        <strain evidence="1 2">120-4 pot B 10/14</strain>
    </source>
</reference>
<sequence>MKLKNFCEIGFENFSFLNCFGVSRNDYGDYIIVMMIAPKGSLR</sequence>
<evidence type="ECO:0000313" key="2">
    <source>
        <dbReference type="Proteomes" id="UP000789901"/>
    </source>
</evidence>
<dbReference type="Proteomes" id="UP000789901">
    <property type="component" value="Unassembled WGS sequence"/>
</dbReference>
<comment type="caution">
    <text evidence="1">The sequence shown here is derived from an EMBL/GenBank/DDBJ whole genome shotgun (WGS) entry which is preliminary data.</text>
</comment>
<keyword evidence="2" id="KW-1185">Reference proteome</keyword>
<name>A0ABN7UK90_GIGMA</name>
<evidence type="ECO:0000313" key="1">
    <source>
        <dbReference type="EMBL" id="CAG8606344.1"/>
    </source>
</evidence>
<organism evidence="1 2">
    <name type="scientific">Gigaspora margarita</name>
    <dbReference type="NCBI Taxonomy" id="4874"/>
    <lineage>
        <taxon>Eukaryota</taxon>
        <taxon>Fungi</taxon>
        <taxon>Fungi incertae sedis</taxon>
        <taxon>Mucoromycota</taxon>
        <taxon>Glomeromycotina</taxon>
        <taxon>Glomeromycetes</taxon>
        <taxon>Diversisporales</taxon>
        <taxon>Gigasporaceae</taxon>
        <taxon>Gigaspora</taxon>
    </lineage>
</organism>
<gene>
    <name evidence="1" type="ORF">GMARGA_LOCUS7135</name>
</gene>
<proteinExistence type="predicted"/>
<dbReference type="EMBL" id="CAJVQB010003378">
    <property type="protein sequence ID" value="CAG8606344.1"/>
    <property type="molecule type" value="Genomic_DNA"/>
</dbReference>
<protein>
    <submittedName>
        <fullName evidence="1">5474_t:CDS:1</fullName>
    </submittedName>
</protein>
<accession>A0ABN7UK90</accession>